<name>A0A143PQK5_LUTPR</name>
<keyword evidence="2" id="KW-1185">Reference proteome</keyword>
<dbReference type="STRING" id="1855912.LuPra_03628"/>
<organism evidence="1 2">
    <name type="scientific">Luteitalea pratensis</name>
    <dbReference type="NCBI Taxonomy" id="1855912"/>
    <lineage>
        <taxon>Bacteria</taxon>
        <taxon>Pseudomonadati</taxon>
        <taxon>Acidobacteriota</taxon>
        <taxon>Vicinamibacteria</taxon>
        <taxon>Vicinamibacterales</taxon>
        <taxon>Vicinamibacteraceae</taxon>
        <taxon>Luteitalea</taxon>
    </lineage>
</organism>
<gene>
    <name evidence="1" type="ORF">LuPra_03628</name>
</gene>
<sequence>MPTLRVDCSLIPGVNAPITIDALLSAVEPVLGQSGRIVTALRINGVDEPAFRERDILERSLVGVDEIDLDTTPVGLMALQALDDALRFLPVLAGEARVVASGLRGAHVDEPRKAIGELADNLALMAALVHTADLWARQVGLAGGDWLGEDVAAVDRVAGAIEGAVGAEDWVTAADALEYDLSSSLEAWQARLVEGRGQVQALLSALPVPVA</sequence>
<reference evidence="2" key="2">
    <citation type="submission" date="2016-04" db="EMBL/GenBank/DDBJ databases">
        <title>First Complete Genome Sequence of a Subdivision 6 Acidobacterium.</title>
        <authorList>
            <person name="Huang S."/>
            <person name="Vieira S."/>
            <person name="Bunk B."/>
            <person name="Riedel T."/>
            <person name="Sproeer C."/>
            <person name="Overmann J."/>
        </authorList>
    </citation>
    <scope>NUCLEOTIDE SEQUENCE [LARGE SCALE GENOMIC DNA]</scope>
    <source>
        <strain evidence="2">DSM 100886 HEG_-6_39</strain>
    </source>
</reference>
<protein>
    <submittedName>
        <fullName evidence="1">Uncharacterized protein</fullName>
    </submittedName>
</protein>
<accession>A0A143PQK5</accession>
<dbReference type="KEGG" id="abac:LuPra_03628"/>
<dbReference type="EMBL" id="CP015136">
    <property type="protein sequence ID" value="AMY10398.1"/>
    <property type="molecule type" value="Genomic_DNA"/>
</dbReference>
<dbReference type="Proteomes" id="UP000076079">
    <property type="component" value="Chromosome"/>
</dbReference>
<dbReference type="AlphaFoldDB" id="A0A143PQK5"/>
<evidence type="ECO:0000313" key="1">
    <source>
        <dbReference type="EMBL" id="AMY10398.1"/>
    </source>
</evidence>
<reference evidence="1 2" key="1">
    <citation type="journal article" date="2016" name="Genome Announc.">
        <title>First Complete Genome Sequence of a Subdivision 6 Acidobacterium Strain.</title>
        <authorList>
            <person name="Huang S."/>
            <person name="Vieira S."/>
            <person name="Bunk B."/>
            <person name="Riedel T."/>
            <person name="Sproer C."/>
            <person name="Overmann J."/>
        </authorList>
    </citation>
    <scope>NUCLEOTIDE SEQUENCE [LARGE SCALE GENOMIC DNA]</scope>
    <source>
        <strain evidence="2">DSM 100886 HEG_-6_39</strain>
    </source>
</reference>
<proteinExistence type="predicted"/>
<evidence type="ECO:0000313" key="2">
    <source>
        <dbReference type="Proteomes" id="UP000076079"/>
    </source>
</evidence>